<keyword evidence="8 11" id="KW-0472">Membrane</keyword>
<evidence type="ECO:0000256" key="8">
    <source>
        <dbReference type="ARBA" id="ARBA00023136"/>
    </source>
</evidence>
<evidence type="ECO:0000256" key="6">
    <source>
        <dbReference type="ARBA" id="ARBA00022729"/>
    </source>
</evidence>
<dbReference type="InterPro" id="IPR036942">
    <property type="entry name" value="Beta-barrel_TonB_sf"/>
</dbReference>
<keyword evidence="16" id="KW-1185">Reference proteome</keyword>
<feature type="domain" description="TonB-dependent receptor plug" evidence="14">
    <location>
        <begin position="43"/>
        <end position="152"/>
    </location>
</feature>
<dbReference type="Gene3D" id="2.40.170.20">
    <property type="entry name" value="TonB-dependent receptor, beta-barrel domain"/>
    <property type="match status" value="1"/>
</dbReference>
<keyword evidence="10 11" id="KW-0998">Cell outer membrane</keyword>
<dbReference type="KEGG" id="uru:DSM104443_01744"/>
<name>A0A6M4GYT1_9PROT</name>
<evidence type="ECO:0000256" key="11">
    <source>
        <dbReference type="PROSITE-ProRule" id="PRU01360"/>
    </source>
</evidence>
<evidence type="ECO:0000313" key="16">
    <source>
        <dbReference type="Proteomes" id="UP000501534"/>
    </source>
</evidence>
<evidence type="ECO:0000259" key="13">
    <source>
        <dbReference type="Pfam" id="PF00593"/>
    </source>
</evidence>
<dbReference type="GO" id="GO:0044718">
    <property type="term" value="P:siderophore transmembrane transport"/>
    <property type="evidence" value="ECO:0007669"/>
    <property type="project" value="TreeGrafter"/>
</dbReference>
<dbReference type="InterPro" id="IPR012910">
    <property type="entry name" value="Plug_dom"/>
</dbReference>
<organism evidence="15 16">
    <name type="scientific">Usitatibacter rugosus</name>
    <dbReference type="NCBI Taxonomy" id="2732067"/>
    <lineage>
        <taxon>Bacteria</taxon>
        <taxon>Pseudomonadati</taxon>
        <taxon>Pseudomonadota</taxon>
        <taxon>Betaproteobacteria</taxon>
        <taxon>Nitrosomonadales</taxon>
        <taxon>Usitatibacteraceae</taxon>
        <taxon>Usitatibacter</taxon>
    </lineage>
</organism>
<keyword evidence="5 11" id="KW-0812">Transmembrane</keyword>
<keyword evidence="6" id="KW-0732">Signal</keyword>
<evidence type="ECO:0000259" key="14">
    <source>
        <dbReference type="Pfam" id="PF07715"/>
    </source>
</evidence>
<evidence type="ECO:0000256" key="7">
    <source>
        <dbReference type="ARBA" id="ARBA00023077"/>
    </source>
</evidence>
<feature type="domain" description="TonB-dependent receptor-like beta-barrel" evidence="13">
    <location>
        <begin position="175"/>
        <end position="585"/>
    </location>
</feature>
<comment type="similarity">
    <text evidence="2 11 12">Belongs to the TonB-dependent receptor family.</text>
</comment>
<evidence type="ECO:0000256" key="2">
    <source>
        <dbReference type="ARBA" id="ARBA00009810"/>
    </source>
</evidence>
<evidence type="ECO:0000313" key="15">
    <source>
        <dbReference type="EMBL" id="QJR10677.1"/>
    </source>
</evidence>
<dbReference type="RefSeq" id="WP_171091369.1">
    <property type="nucleotide sequence ID" value="NZ_CP053069.1"/>
</dbReference>
<dbReference type="Pfam" id="PF00593">
    <property type="entry name" value="TonB_dep_Rec_b-barrel"/>
    <property type="match status" value="1"/>
</dbReference>
<gene>
    <name evidence="15" type="primary">btuB_7</name>
    <name evidence="15" type="ORF">DSM104443_01744</name>
</gene>
<dbReference type="AlphaFoldDB" id="A0A6M4GYT1"/>
<dbReference type="PANTHER" id="PTHR30069:SF29">
    <property type="entry name" value="HEMOGLOBIN AND HEMOGLOBIN-HAPTOGLOBIN-BINDING PROTEIN 1-RELATED"/>
    <property type="match status" value="1"/>
</dbReference>
<evidence type="ECO:0000256" key="12">
    <source>
        <dbReference type="RuleBase" id="RU003357"/>
    </source>
</evidence>
<comment type="subcellular location">
    <subcellularLocation>
        <location evidence="1 11">Cell outer membrane</location>
        <topology evidence="1 11">Multi-pass membrane protein</topology>
    </subcellularLocation>
</comment>
<dbReference type="EMBL" id="CP053069">
    <property type="protein sequence ID" value="QJR10677.1"/>
    <property type="molecule type" value="Genomic_DNA"/>
</dbReference>
<sequence>MAMAVAMTPAFAAVPSTDRLADLSLEQLADLEITSVSKRPERLQDAPASIYVITAEDIRRSGVTRLPEALRLAPNLQVAQVTTNQWAISARGFNNAIGNKLLVLVDGRTVYTPLFSGVFWDAQDVALEDVERIEVISGPGATLWGANAVNGVINVITRSAGDTQGAAVTLAGGSRITAGEARFGARFDNGLAYRVYALGYDEDATEHQDGTSSNDEWRKAQVGFRADWGDPSSRFTLQGDLYRGKVDATVPLLENSGGNLLARWSRQQGDGSRNSLQLYYDHTYRSDPITFADRMDILDVEYLQAFAPMGRHAVQWGGGYRAARDQTQPRLLTAFIPQDRNLYWGNVFVQDEVTLSPELRLTAGLKLETNVYTGLEVLPNVRIAWTLKPDQLAWAAYSRAVRAPARLDREFYFPGRPPYFILGGPNVQSELANVIEAGYRVQAGEAFGLSVTAYYTKWDRLRSGQPAPAVVENKIDGDTTGLEAWASYRPFGAWRLSAGGFLLNQDLRVKPGSTDPVGPSALGNDPKRQWMLRSTHNLGRSVELDMRARYVGELPSPRVPSYTAFDASLGWRVTPALEISLVVNNAFDAGHIEFQDPASASVIERSVFAKVVWRM</sequence>
<dbReference type="InterPro" id="IPR039426">
    <property type="entry name" value="TonB-dep_rcpt-like"/>
</dbReference>
<dbReference type="SUPFAM" id="SSF56935">
    <property type="entry name" value="Porins"/>
    <property type="match status" value="1"/>
</dbReference>
<evidence type="ECO:0000256" key="10">
    <source>
        <dbReference type="ARBA" id="ARBA00023237"/>
    </source>
</evidence>
<keyword evidence="3 11" id="KW-0813">Transport</keyword>
<dbReference type="GO" id="GO:0015344">
    <property type="term" value="F:siderophore uptake transmembrane transporter activity"/>
    <property type="evidence" value="ECO:0007669"/>
    <property type="project" value="TreeGrafter"/>
</dbReference>
<evidence type="ECO:0000256" key="9">
    <source>
        <dbReference type="ARBA" id="ARBA00023170"/>
    </source>
</evidence>
<dbReference type="PANTHER" id="PTHR30069">
    <property type="entry name" value="TONB-DEPENDENT OUTER MEMBRANE RECEPTOR"/>
    <property type="match status" value="1"/>
</dbReference>
<keyword evidence="9" id="KW-0675">Receptor</keyword>
<proteinExistence type="inferred from homology"/>
<accession>A0A6M4GYT1</accession>
<reference evidence="15 16" key="1">
    <citation type="submission" date="2020-04" db="EMBL/GenBank/DDBJ databases">
        <title>Usitatibacter rugosus gen. nov., sp. nov. and Usitatibacter palustris sp. nov., novel members of Usitatibacteraceae fam. nov. within the order Nitrosomonadales isolated from soil.</title>
        <authorList>
            <person name="Huber K.J."/>
            <person name="Neumann-Schaal M."/>
            <person name="Geppert A."/>
            <person name="Luckner M."/>
            <person name="Wanner G."/>
            <person name="Overmann J."/>
        </authorList>
    </citation>
    <scope>NUCLEOTIDE SEQUENCE [LARGE SCALE GENOMIC DNA]</scope>
    <source>
        <strain evidence="15 16">0125_3</strain>
    </source>
</reference>
<evidence type="ECO:0000256" key="1">
    <source>
        <dbReference type="ARBA" id="ARBA00004571"/>
    </source>
</evidence>
<evidence type="ECO:0000256" key="3">
    <source>
        <dbReference type="ARBA" id="ARBA00022448"/>
    </source>
</evidence>
<keyword evidence="4 11" id="KW-1134">Transmembrane beta strand</keyword>
<dbReference type="Gene3D" id="2.170.130.10">
    <property type="entry name" value="TonB-dependent receptor, plug domain"/>
    <property type="match status" value="1"/>
</dbReference>
<evidence type="ECO:0000256" key="5">
    <source>
        <dbReference type="ARBA" id="ARBA00022692"/>
    </source>
</evidence>
<dbReference type="Pfam" id="PF07715">
    <property type="entry name" value="Plug"/>
    <property type="match status" value="1"/>
</dbReference>
<dbReference type="InterPro" id="IPR000531">
    <property type="entry name" value="Beta-barrel_TonB"/>
</dbReference>
<protein>
    <submittedName>
        <fullName evidence="15">Vitamin B12 transporter BtuB</fullName>
    </submittedName>
</protein>
<dbReference type="InterPro" id="IPR037066">
    <property type="entry name" value="Plug_dom_sf"/>
</dbReference>
<dbReference type="Proteomes" id="UP000501534">
    <property type="component" value="Chromosome"/>
</dbReference>
<keyword evidence="7 12" id="KW-0798">TonB box</keyword>
<dbReference type="PROSITE" id="PS52016">
    <property type="entry name" value="TONB_DEPENDENT_REC_3"/>
    <property type="match status" value="1"/>
</dbReference>
<evidence type="ECO:0000256" key="4">
    <source>
        <dbReference type="ARBA" id="ARBA00022452"/>
    </source>
</evidence>
<dbReference type="GO" id="GO:0009279">
    <property type="term" value="C:cell outer membrane"/>
    <property type="evidence" value="ECO:0007669"/>
    <property type="project" value="UniProtKB-SubCell"/>
</dbReference>